<accession>A0A9Q0BKB2</accession>
<dbReference type="Proteomes" id="UP001059596">
    <property type="component" value="Unassembled WGS sequence"/>
</dbReference>
<evidence type="ECO:0000313" key="2">
    <source>
        <dbReference type="Proteomes" id="UP001059596"/>
    </source>
</evidence>
<sequence>MHLAPAPPTRIMTPRIASDKFAAALNSSPNSFLTALIASKHLKYPLDEKHLVPL</sequence>
<dbReference type="AlphaFoldDB" id="A0A9Q0BKB2"/>
<proteinExistence type="predicted"/>
<protein>
    <submittedName>
        <fullName evidence="1">Uncharacterized protein</fullName>
    </submittedName>
</protein>
<organism evidence="1 2">
    <name type="scientific">Drosophila gunungcola</name>
    <name type="common">fruit fly</name>
    <dbReference type="NCBI Taxonomy" id="103775"/>
    <lineage>
        <taxon>Eukaryota</taxon>
        <taxon>Metazoa</taxon>
        <taxon>Ecdysozoa</taxon>
        <taxon>Arthropoda</taxon>
        <taxon>Hexapoda</taxon>
        <taxon>Insecta</taxon>
        <taxon>Pterygota</taxon>
        <taxon>Neoptera</taxon>
        <taxon>Endopterygota</taxon>
        <taxon>Diptera</taxon>
        <taxon>Brachycera</taxon>
        <taxon>Muscomorpha</taxon>
        <taxon>Ephydroidea</taxon>
        <taxon>Drosophilidae</taxon>
        <taxon>Drosophila</taxon>
        <taxon>Sophophora</taxon>
    </lineage>
</organism>
<dbReference type="EMBL" id="JAMKOV010000050">
    <property type="protein sequence ID" value="KAI8035046.1"/>
    <property type="molecule type" value="Genomic_DNA"/>
</dbReference>
<keyword evidence="2" id="KW-1185">Reference proteome</keyword>
<gene>
    <name evidence="1" type="ORF">M5D96_012139</name>
</gene>
<name>A0A9Q0BKB2_9MUSC</name>
<comment type="caution">
    <text evidence="1">The sequence shown here is derived from an EMBL/GenBank/DDBJ whole genome shotgun (WGS) entry which is preliminary data.</text>
</comment>
<reference evidence="1" key="1">
    <citation type="journal article" date="2023" name="Genome Biol. Evol.">
        <title>Long-read-based Genome Assembly of Drosophila gunungcola Reveals Fewer Chemosensory Genes in Flower-breeding Species.</title>
        <authorList>
            <person name="Negi A."/>
            <person name="Liao B.Y."/>
            <person name="Yeh S.D."/>
        </authorList>
    </citation>
    <scope>NUCLEOTIDE SEQUENCE</scope>
    <source>
        <strain evidence="1">Sukarami</strain>
    </source>
</reference>
<evidence type="ECO:0000313" key="1">
    <source>
        <dbReference type="EMBL" id="KAI8035046.1"/>
    </source>
</evidence>